<comment type="caution">
    <text evidence="5">The sequence shown here is derived from an EMBL/GenBank/DDBJ whole genome shotgun (WGS) entry which is preliminary data.</text>
</comment>
<dbReference type="SUPFAM" id="SSF52343">
    <property type="entry name" value="Ferredoxin reductase-like, C-terminal NADP-linked domain"/>
    <property type="match status" value="1"/>
</dbReference>
<name>A0ABV6CBY6_9GAMM</name>
<dbReference type="RefSeq" id="WP_385877603.1">
    <property type="nucleotide sequence ID" value="NZ_JBHLXE010000102.1"/>
</dbReference>
<evidence type="ECO:0000313" key="5">
    <source>
        <dbReference type="EMBL" id="MFC0180483.1"/>
    </source>
</evidence>
<dbReference type="SUPFAM" id="SSF63380">
    <property type="entry name" value="Riboflavin synthase domain-like"/>
    <property type="match status" value="1"/>
</dbReference>
<protein>
    <submittedName>
        <fullName evidence="5">NAD(P)H-flavin reductase</fullName>
        <ecNumber evidence="5">1.5.1.41</ecNumber>
    </submittedName>
</protein>
<evidence type="ECO:0000256" key="1">
    <source>
        <dbReference type="ARBA" id="ARBA00023002"/>
    </source>
</evidence>
<sequence length="248" mass="27992">MQINLPEIFETKGKIESIEQLLPTIFKIKMIINTVVPFLAGQYLNVIMGAEDKRPFSIASVQSESAKGTTLIELHIGGTELNEYSFQVIQKATEQGYLDIELPKGDCYLRKESVRPLLLIAGGTGYSYIRPLLIEALANPVGENTIRPIYFYWGVNRVSFLYDLDSIRALEDNFDELFFNPVVVSPNHGWQGKTGMVLDVIEKDFADLSEFDVYLAGPIAMAKEARDRLIKNRNVSMSNLFSDTYSYI</sequence>
<reference evidence="5 6" key="1">
    <citation type="submission" date="2024-09" db="EMBL/GenBank/DDBJ databases">
        <authorList>
            <person name="Sun Q."/>
            <person name="Mori K."/>
        </authorList>
    </citation>
    <scope>NUCLEOTIDE SEQUENCE [LARGE SCALE GENOMIC DNA]</scope>
    <source>
        <strain evidence="5 6">CCM 8545</strain>
    </source>
</reference>
<dbReference type="CDD" id="cd06189">
    <property type="entry name" value="flavin_oxioreductase"/>
    <property type="match status" value="1"/>
</dbReference>
<dbReference type="InterPro" id="IPR001433">
    <property type="entry name" value="OxRdtase_FAD/NAD-bd"/>
</dbReference>
<dbReference type="Gene3D" id="2.40.30.10">
    <property type="entry name" value="Translation factors"/>
    <property type="match status" value="1"/>
</dbReference>
<dbReference type="Proteomes" id="UP001589758">
    <property type="component" value="Unassembled WGS sequence"/>
</dbReference>
<dbReference type="InterPro" id="IPR017938">
    <property type="entry name" value="Riboflavin_synthase-like_b-brl"/>
</dbReference>
<feature type="domain" description="Oxidoreductase FAD/NAD(P)-binding" evidence="4">
    <location>
        <begin position="119"/>
        <end position="226"/>
    </location>
</feature>
<dbReference type="GO" id="GO:0052875">
    <property type="term" value="F:riboflavin reductase [NAD(P)H] activity"/>
    <property type="evidence" value="ECO:0007669"/>
    <property type="project" value="UniProtKB-EC"/>
</dbReference>
<dbReference type="Gene3D" id="3.40.50.80">
    <property type="entry name" value="Nucleotide-binding domain of ferredoxin-NADP reductase (FNR) module"/>
    <property type="match status" value="1"/>
</dbReference>
<dbReference type="PANTHER" id="PTHR47354:SF7">
    <property type="entry name" value="NAD(P)H-FLAVIN REDUCTASE"/>
    <property type="match status" value="1"/>
</dbReference>
<dbReference type="InterPro" id="IPR039261">
    <property type="entry name" value="FNR_nucleotide-bd"/>
</dbReference>
<keyword evidence="6" id="KW-1185">Reference proteome</keyword>
<gene>
    <name evidence="5" type="primary">fre</name>
    <name evidence="5" type="ORF">ACFFIT_10385</name>
</gene>
<evidence type="ECO:0000313" key="6">
    <source>
        <dbReference type="Proteomes" id="UP001589758"/>
    </source>
</evidence>
<accession>A0ABV6CBY6</accession>
<evidence type="ECO:0000256" key="3">
    <source>
        <dbReference type="ARBA" id="ARBA00038177"/>
    </source>
</evidence>
<dbReference type="EMBL" id="JBHLXE010000102">
    <property type="protein sequence ID" value="MFC0180483.1"/>
    <property type="molecule type" value="Genomic_DNA"/>
</dbReference>
<proteinExistence type="inferred from homology"/>
<dbReference type="PANTHER" id="PTHR47354">
    <property type="entry name" value="NADH OXIDOREDUCTASE HCR"/>
    <property type="match status" value="1"/>
</dbReference>
<dbReference type="Pfam" id="PF00175">
    <property type="entry name" value="NAD_binding_1"/>
    <property type="match status" value="1"/>
</dbReference>
<dbReference type="EC" id="1.5.1.41" evidence="5"/>
<dbReference type="InterPro" id="IPR050415">
    <property type="entry name" value="MRET"/>
</dbReference>
<organism evidence="5 6">
    <name type="scientific">Thorsellia kenyensis</name>
    <dbReference type="NCBI Taxonomy" id="1549888"/>
    <lineage>
        <taxon>Bacteria</taxon>
        <taxon>Pseudomonadati</taxon>
        <taxon>Pseudomonadota</taxon>
        <taxon>Gammaproteobacteria</taxon>
        <taxon>Enterobacterales</taxon>
        <taxon>Thorselliaceae</taxon>
        <taxon>Thorsellia</taxon>
    </lineage>
</organism>
<keyword evidence="1 5" id="KW-0560">Oxidoreductase</keyword>
<keyword evidence="2" id="KW-0455">Luminescence</keyword>
<evidence type="ECO:0000256" key="2">
    <source>
        <dbReference type="ARBA" id="ARBA00023223"/>
    </source>
</evidence>
<dbReference type="PRINTS" id="PR00410">
    <property type="entry name" value="PHEHYDRXLASE"/>
</dbReference>
<comment type="similarity">
    <text evidence="3">Belongs to the Fre/LuxG FAD/NAD(P) flavoprotein oxidoreductase family.</text>
</comment>
<evidence type="ECO:0000259" key="4">
    <source>
        <dbReference type="Pfam" id="PF00175"/>
    </source>
</evidence>
<dbReference type="NCBIfam" id="NF005963">
    <property type="entry name" value="PRK08051.1"/>
    <property type="match status" value="1"/>
</dbReference>